<dbReference type="AlphaFoldDB" id="A0A4Y1X2V5"/>
<keyword evidence="1" id="KW-0732">Signal</keyword>
<dbReference type="GeneID" id="98673977"/>
<reference evidence="3" key="1">
    <citation type="submission" date="2019-06" db="EMBL/GenBank/DDBJ databases">
        <title>Alistipes onderdonkii subsp. vulgaris subsp. nov., Alistipes dispar sp. nov. and Alistipes communis sp. nov., isolated from human faeces, and creation of Alistipes onderdonkii subsp. onderdonkii subsp. nov.</title>
        <authorList>
            <person name="Sakamoto M."/>
            <person name="Ikeyama N."/>
            <person name="Ogata Y."/>
            <person name="Suda W."/>
            <person name="Iino T."/>
            <person name="Hattori M."/>
            <person name="Ohkuma M."/>
        </authorList>
    </citation>
    <scope>NUCLEOTIDE SEQUENCE [LARGE SCALE GENOMIC DNA]</scope>
    <source>
        <strain evidence="3">5CPEGH6</strain>
    </source>
</reference>
<gene>
    <name evidence="2" type="ORF">A5CPEGH6_19930</name>
</gene>
<accession>A0A4Y1X2V5</accession>
<evidence type="ECO:0008006" key="4">
    <source>
        <dbReference type="Google" id="ProtNLM"/>
    </source>
</evidence>
<organism evidence="2 3">
    <name type="scientific">Alistipes dispar</name>
    <dbReference type="NCBI Taxonomy" id="2585119"/>
    <lineage>
        <taxon>Bacteria</taxon>
        <taxon>Pseudomonadati</taxon>
        <taxon>Bacteroidota</taxon>
        <taxon>Bacteroidia</taxon>
        <taxon>Bacteroidales</taxon>
        <taxon>Rikenellaceae</taxon>
        <taxon>Alistipes</taxon>
    </lineage>
</organism>
<feature type="chain" id="PRO_5021448469" description="Outer membrane lipoprotein carrier protein LolA" evidence="1">
    <location>
        <begin position="21"/>
        <end position="202"/>
    </location>
</feature>
<evidence type="ECO:0000313" key="3">
    <source>
        <dbReference type="Proteomes" id="UP000319374"/>
    </source>
</evidence>
<evidence type="ECO:0000313" key="2">
    <source>
        <dbReference type="EMBL" id="BBL07355.1"/>
    </source>
</evidence>
<keyword evidence="3" id="KW-1185">Reference proteome</keyword>
<sequence>MIRRILYVAALLAGVCEASAAGRAEEILGRVAEGFRAMKDYTVRFEVAADEYRTPGSYAVRGGSYYLRLGDDAEVYSDGRLRYEVDNRRREVTVTEVNRASRNILDNPVRAFDFLGSEYDFSLEGESGGRATVRLVPTAENDTSAGVVTLVVDTSSMRPVSLAYDYDGERVGIRVTGIEPQAGHFRTFDRQAYGGYEFIDFR</sequence>
<dbReference type="Gene3D" id="2.50.20.10">
    <property type="entry name" value="Lipoprotein localisation LolA/LolB/LppX"/>
    <property type="match status" value="1"/>
</dbReference>
<proteinExistence type="predicted"/>
<dbReference type="Proteomes" id="UP000319374">
    <property type="component" value="Chromosome"/>
</dbReference>
<dbReference type="KEGG" id="ada:A5CPEGH6_19930"/>
<dbReference type="RefSeq" id="WP_232522870.1">
    <property type="nucleotide sequence ID" value="NZ_AP019736.1"/>
</dbReference>
<evidence type="ECO:0000256" key="1">
    <source>
        <dbReference type="SAM" id="SignalP"/>
    </source>
</evidence>
<name>A0A4Y1X2V5_9BACT</name>
<protein>
    <recommendedName>
        <fullName evidence="4">Outer membrane lipoprotein carrier protein LolA</fullName>
    </recommendedName>
</protein>
<feature type="signal peptide" evidence="1">
    <location>
        <begin position="1"/>
        <end position="20"/>
    </location>
</feature>
<dbReference type="EMBL" id="AP019736">
    <property type="protein sequence ID" value="BBL07355.1"/>
    <property type="molecule type" value="Genomic_DNA"/>
</dbReference>